<evidence type="ECO:0000256" key="5">
    <source>
        <dbReference type="SAM" id="MobiDB-lite"/>
    </source>
</evidence>
<organism evidence="6 7">
    <name type="scientific">Zalerion maritima</name>
    <dbReference type="NCBI Taxonomy" id="339359"/>
    <lineage>
        <taxon>Eukaryota</taxon>
        <taxon>Fungi</taxon>
        <taxon>Dikarya</taxon>
        <taxon>Ascomycota</taxon>
        <taxon>Pezizomycotina</taxon>
        <taxon>Sordariomycetes</taxon>
        <taxon>Lulworthiomycetidae</taxon>
        <taxon>Lulworthiales</taxon>
        <taxon>Lulworthiaceae</taxon>
        <taxon>Zalerion</taxon>
    </lineage>
</organism>
<dbReference type="EMBL" id="JAKWBI020000003">
    <property type="protein sequence ID" value="KAJ2907186.1"/>
    <property type="molecule type" value="Genomic_DNA"/>
</dbReference>
<evidence type="ECO:0000313" key="7">
    <source>
        <dbReference type="Proteomes" id="UP001201980"/>
    </source>
</evidence>
<dbReference type="GO" id="GO:0016757">
    <property type="term" value="F:glycosyltransferase activity"/>
    <property type="evidence" value="ECO:0007669"/>
    <property type="project" value="UniProtKB-KW"/>
</dbReference>
<protein>
    <submittedName>
        <fullName evidence="6">Uncharacterized protein</fullName>
    </submittedName>
</protein>
<keyword evidence="3" id="KW-0548">Nucleotidyltransferase</keyword>
<keyword evidence="7" id="KW-1185">Reference proteome</keyword>
<evidence type="ECO:0000256" key="2">
    <source>
        <dbReference type="ARBA" id="ARBA00022679"/>
    </source>
</evidence>
<accession>A0AAD5S092</accession>
<comment type="caution">
    <text evidence="6">The sequence shown here is derived from an EMBL/GenBank/DDBJ whole genome shotgun (WGS) entry which is preliminary data.</text>
</comment>
<dbReference type="SUPFAM" id="SSF56399">
    <property type="entry name" value="ADP-ribosylation"/>
    <property type="match status" value="1"/>
</dbReference>
<evidence type="ECO:0000313" key="6">
    <source>
        <dbReference type="EMBL" id="KAJ2907186.1"/>
    </source>
</evidence>
<sequence>MASLILRALLGRGAAGGKPNHSNKHHERHNDEPPQGSSLRRRSEWWHTKISAARSVRRYIRHGDGSVDDKDLDCLARSTNLFLDGYPKSQDDERISSLLRPYRQRRGPGLPVAVLACLPYLTAKRAVRSLMRLSAELTPARYLRVLLLAARINEGLVRENETRFAGLLLTLLRSDRKDVATFVETMEHLIDEKDPASLMPRYVAVEIMIECGVGARMEKRIQHLVNRARYKTLHDEFSWTGDLFERAPDGLVRYYLDEHFLWWKGLSCWSPDRARIKVWELGIHTLNQPQRERLLPLFQLDGPDKRGEHSSQLNTPGTRFKISPQLSVGNDNLQRLLQMLSAAIPLGGEAVDLFILNCLDHTPGEDTFAQLEKCLASANPDHCARLLAYFRSIEKNQEWGDQVGRLLAVARDDGMIETLELCVIPLGKIGRALQRIVWRGQTDLCQHLDQGLSGRGAGRRIAELGATIKQSKWCLQAFDKDSEFPEMLDSFPSLAKLDAIFAVLERPGREARAIKARLRQLLKRTLGRRDLIQDVQEDSSDSPPTEHIQLEAAFWAASPKRWIQDLAIILSRLGLDYETYLSCLGDIRSSPLHCYLGMVPILSGSSSEGSKGHKKVSRCLEFATYLSDYRDQALLTHKCWLQVFLVVLENSPWVLMEDEAKTSGFDAWTKSTAATAKLVGYMIDGDPEGEDDSLLVPVPRTGTGLSLDTLSWWGCLSQRIEAMRCVLEVQEAGDKNHHWLYFGQNREAIDKLLSLVSRLGSNLPRLPRLVLSRLSANGDNLESMLPCLVGASQITERGQKLCLRILDRFEDASSNSHPQPCGLSEFEAAALVDIWLESPLMDPRSWAFLHDASPDLVKMAASLPLQDDDGRDDEGRGRDFPSLLGRLHEECQSLIDEARGLEYARTMLRTQDPDAAAELERKNNIQEEHIAAIPDDLIDAVEMVGEKEYEICFSLSGLSDTQRLARGIPRKAPFLLVYVRVGTERAFSIDWGTPGEIVSRPPEYHAIEVSPLFAGSCSKTNCLFSFYLSQHVHSTLSSADNGIKETHDAVSRLLAEEKPSSCIICLNQTAAPLWQPSPCSDRCRRTYHLNIPRKILLRTLWEDPLVVDLLLSSIFAAAKDGNAVGLLKGCPVEIHNIQTVINSIPPLDRLVGDPESTLAVINMLPRGTEILNLLVWISESLGGFILSAPERLVIPSMPNSKQFILLNAAPEREVAFSTALRNAGRDSPYAGAFNGGIAAPVQGLPAHGGVPTFNGGVPRLPPRPFGIMGRLGFPPLSGLGDIDSSTPTTPVFHGTSISRLFPILARGLKNVSGTSLAMHGASFGPGVYVGADQATSWGYAGNVGVGWSNSQLKNMRVMLGCEMVNSPSTRSFGPIVVDNSDRLAVSGFIELACPPSPIAWVAQNNAPTKRGTTTMAIDNDDG</sequence>
<evidence type="ECO:0000256" key="1">
    <source>
        <dbReference type="ARBA" id="ARBA00022676"/>
    </source>
</evidence>
<dbReference type="InterPro" id="IPR051838">
    <property type="entry name" value="ARTD_PARP"/>
</dbReference>
<dbReference type="Proteomes" id="UP001201980">
    <property type="component" value="Unassembled WGS sequence"/>
</dbReference>
<reference evidence="6" key="1">
    <citation type="submission" date="2022-07" db="EMBL/GenBank/DDBJ databases">
        <title>Draft genome sequence of Zalerion maritima ATCC 34329, a (micro)plastics degrading marine fungus.</title>
        <authorList>
            <person name="Paco A."/>
            <person name="Goncalves M.F.M."/>
            <person name="Rocha-Santos T.A.P."/>
            <person name="Alves A."/>
        </authorList>
    </citation>
    <scope>NUCLEOTIDE SEQUENCE</scope>
    <source>
        <strain evidence="6">ATCC 34329</strain>
    </source>
</reference>
<keyword evidence="4" id="KW-0520">NAD</keyword>
<dbReference type="PANTHER" id="PTHR21328">
    <property type="entry name" value="POLY ADP-RIBOSE POLYMERASE FAMILY, MEMBER PARP"/>
    <property type="match status" value="1"/>
</dbReference>
<gene>
    <name evidence="6" type="ORF">MKZ38_006480</name>
</gene>
<evidence type="ECO:0000256" key="3">
    <source>
        <dbReference type="ARBA" id="ARBA00022695"/>
    </source>
</evidence>
<dbReference type="Gene3D" id="3.90.228.10">
    <property type="match status" value="1"/>
</dbReference>
<name>A0AAD5S092_9PEZI</name>
<evidence type="ECO:0000256" key="4">
    <source>
        <dbReference type="ARBA" id="ARBA00023027"/>
    </source>
</evidence>
<keyword evidence="1" id="KW-0328">Glycosyltransferase</keyword>
<keyword evidence="2" id="KW-0808">Transferase</keyword>
<proteinExistence type="predicted"/>
<feature type="region of interest" description="Disordered" evidence="5">
    <location>
        <begin position="12"/>
        <end position="42"/>
    </location>
</feature>
<dbReference type="GO" id="GO:0016779">
    <property type="term" value="F:nucleotidyltransferase activity"/>
    <property type="evidence" value="ECO:0007669"/>
    <property type="project" value="UniProtKB-KW"/>
</dbReference>